<gene>
    <name evidence="2" type="ORF">BV510_22890</name>
</gene>
<sequence length="152" mass="15863">MVSPTLIVVAPMMLASVTTLSTGCSLGDRTLTTIGQPAAASTEEQVRGLQGALRAGGHPEKHFAVTADQRAYLDALVDAGVQPSDDLMALSIGAYVCQARAAGQSEHAVWDFVVPLVRDDVDDAHAGSVAPDIDEVDAATADYIRIATERLC</sequence>
<accession>A0A1Q4HC63</accession>
<dbReference type="InterPro" id="IPR007969">
    <property type="entry name" value="DUF732"/>
</dbReference>
<dbReference type="EMBL" id="MIJD01000305">
    <property type="protein sequence ID" value="OPE48976.1"/>
    <property type="molecule type" value="Genomic_DNA"/>
</dbReference>
<evidence type="ECO:0000313" key="2">
    <source>
        <dbReference type="EMBL" id="OPE48976.1"/>
    </source>
</evidence>
<comment type="caution">
    <text evidence="2">The sequence shown here is derived from an EMBL/GenBank/DDBJ whole genome shotgun (WGS) entry which is preliminary data.</text>
</comment>
<reference evidence="2 3" key="1">
    <citation type="submission" date="2016-09" db="EMBL/GenBank/DDBJ databases">
        <title>genome sequences of unsequenced Mycobacteria.</title>
        <authorList>
            <person name="Greninger A.L."/>
            <person name="Jerome K.R."/>
            <person name="Mcnair B."/>
            <person name="Wallis C."/>
            <person name="Fang F."/>
        </authorList>
    </citation>
    <scope>NUCLEOTIDE SEQUENCE [LARGE SCALE GENOMIC DNA]</scope>
    <source>
        <strain evidence="2 3">BM1</strain>
    </source>
</reference>
<evidence type="ECO:0000259" key="1">
    <source>
        <dbReference type="Pfam" id="PF05305"/>
    </source>
</evidence>
<protein>
    <submittedName>
        <fullName evidence="2">DUF732 domain-containing protein</fullName>
    </submittedName>
</protein>
<evidence type="ECO:0000313" key="3">
    <source>
        <dbReference type="Proteomes" id="UP000191039"/>
    </source>
</evidence>
<name>A0A1Q4HC63_9MYCO</name>
<organism evidence="2 3">
    <name type="scientific">Mycolicibacterium diernhoferi</name>
    <dbReference type="NCBI Taxonomy" id="1801"/>
    <lineage>
        <taxon>Bacteria</taxon>
        <taxon>Bacillati</taxon>
        <taxon>Actinomycetota</taxon>
        <taxon>Actinomycetes</taxon>
        <taxon>Mycobacteriales</taxon>
        <taxon>Mycobacteriaceae</taxon>
        <taxon>Mycolicibacterium</taxon>
    </lineage>
</organism>
<dbReference type="AlphaFoldDB" id="A0A1Q4HC63"/>
<dbReference type="STRING" id="1801.BRW64_16390"/>
<dbReference type="Proteomes" id="UP000191039">
    <property type="component" value="Unassembled WGS sequence"/>
</dbReference>
<proteinExistence type="predicted"/>
<feature type="domain" description="DUF732" evidence="1">
    <location>
        <begin position="69"/>
        <end position="152"/>
    </location>
</feature>
<dbReference type="Pfam" id="PF05305">
    <property type="entry name" value="DUF732"/>
    <property type="match status" value="1"/>
</dbReference>